<keyword evidence="2" id="KW-1185">Reference proteome</keyword>
<dbReference type="EMBL" id="NITZ01000018">
    <property type="protein sequence ID" value="PHM47455.1"/>
    <property type="molecule type" value="Genomic_DNA"/>
</dbReference>
<dbReference type="Proteomes" id="UP000221980">
    <property type="component" value="Unassembled WGS sequence"/>
</dbReference>
<evidence type="ECO:0000313" key="2">
    <source>
        <dbReference type="Proteomes" id="UP000221980"/>
    </source>
</evidence>
<accession>A0A2D0JMS6</accession>
<dbReference type="AlphaFoldDB" id="A0A2D0JMS6"/>
<gene>
    <name evidence="1" type="ORF">Xmir_03197</name>
</gene>
<sequence length="451" mass="50532">MSKKNILSPPEFPQENSGGVISIPDIMAMHTNYLMMKLNKYEGVELLDKIVGEIYLKNNPNAKVKSVHYHVAQDQLENDFYVLLFHVNEIDISGTCEAKYTVTSLSGNQLYSPTSDILIIGDNNMSDYDNEVIFLDAKNSILYLHKIHLEGGVRVRLKFKGLVPYDSMVITAKFLGEYDGELLEMKSNNIVLSQDDINNGYADYTLKTNNINFLEVKSVIVKLSVPNKKITSNYFKISIFNDLDTVNIKVQTTKNIGFIDSDHPEIKPFLTAVIYTGSNSKPIHAQLTNARFGNNGDNNTILDNIDANGVGYLHIYSNDINKNSVLTLNYEDPVIAYKVPLDFSNWMSSAGDDFIYTYSSYGVADGVCQCFLLIKLISMKVTEIKVAFESPDIKINGKSNILDIYNPDANNILVYELTSTKAVRSQFTINVSGISIDQIHHTIVFVDSLTL</sequence>
<evidence type="ECO:0000313" key="1">
    <source>
        <dbReference type="EMBL" id="PHM47455.1"/>
    </source>
</evidence>
<organism evidence="1 2">
    <name type="scientific">Xenorhabdus miraniensis</name>
    <dbReference type="NCBI Taxonomy" id="351674"/>
    <lineage>
        <taxon>Bacteria</taxon>
        <taxon>Pseudomonadati</taxon>
        <taxon>Pseudomonadota</taxon>
        <taxon>Gammaproteobacteria</taxon>
        <taxon>Enterobacterales</taxon>
        <taxon>Morganellaceae</taxon>
        <taxon>Xenorhabdus</taxon>
    </lineage>
</organism>
<protein>
    <submittedName>
        <fullName evidence="1">Uncharacterized protein</fullName>
    </submittedName>
</protein>
<dbReference type="RefSeq" id="WP_099115173.1">
    <property type="nucleotide sequence ID" value="NZ_CAWNQI010000049.1"/>
</dbReference>
<reference evidence="1 2" key="1">
    <citation type="journal article" date="2017" name="Nat. Microbiol.">
        <title>Natural product diversity associated with the nematode symbionts Photorhabdus and Xenorhabdus.</title>
        <authorList>
            <person name="Tobias N.J."/>
            <person name="Wolff H."/>
            <person name="Djahanschiri B."/>
            <person name="Grundmann F."/>
            <person name="Kronenwerth M."/>
            <person name="Shi Y.M."/>
            <person name="Simonyi S."/>
            <person name="Grun P."/>
            <person name="Shapiro-Ilan D."/>
            <person name="Pidot S.J."/>
            <person name="Stinear T.P."/>
            <person name="Ebersberger I."/>
            <person name="Bode H.B."/>
        </authorList>
    </citation>
    <scope>NUCLEOTIDE SEQUENCE [LARGE SCALE GENOMIC DNA]</scope>
    <source>
        <strain evidence="1 2">DSM 17902</strain>
    </source>
</reference>
<comment type="caution">
    <text evidence="1">The sequence shown here is derived from an EMBL/GenBank/DDBJ whole genome shotgun (WGS) entry which is preliminary data.</text>
</comment>
<dbReference type="OrthoDB" id="6440144at2"/>
<proteinExistence type="predicted"/>
<name>A0A2D0JMS6_9GAMM</name>